<gene>
    <name evidence="1" type="ORF">EDC54_101604</name>
</gene>
<dbReference type="Proteomes" id="UP000295433">
    <property type="component" value="Unassembled WGS sequence"/>
</dbReference>
<comment type="caution">
    <text evidence="1">The sequence shown here is derived from an EMBL/GenBank/DDBJ whole genome shotgun (WGS) entry which is preliminary data.</text>
</comment>
<reference evidence="1 2" key="1">
    <citation type="submission" date="2019-03" db="EMBL/GenBank/DDBJ databases">
        <title>Genomic Encyclopedia of Type Strains, Phase IV (KMG-IV): sequencing the most valuable type-strain genomes for metagenomic binning, comparative biology and taxonomic classification.</title>
        <authorList>
            <person name="Goeker M."/>
        </authorList>
    </citation>
    <scope>NUCLEOTIDE SEQUENCE [LARGE SCALE GENOMIC DNA]</scope>
    <source>
        <strain evidence="1 2">DSM 16730</strain>
    </source>
</reference>
<evidence type="ECO:0000313" key="1">
    <source>
        <dbReference type="EMBL" id="TCV09080.1"/>
    </source>
</evidence>
<keyword evidence="2" id="KW-1185">Reference proteome</keyword>
<sequence>MNGGEMPLEKNRSVLFNKRLFVGDGEYQPEIPVQGHRGSMRLLWLWLDEL</sequence>
<evidence type="ECO:0000313" key="2">
    <source>
        <dbReference type="Proteomes" id="UP000295433"/>
    </source>
</evidence>
<accession>A0A4R3VUA2</accession>
<protein>
    <submittedName>
        <fullName evidence="1">Uncharacterized protein</fullName>
    </submittedName>
</protein>
<name>A0A4R3VUA2_9GAMM</name>
<dbReference type="EMBL" id="SMBY01000001">
    <property type="protein sequence ID" value="TCV09080.1"/>
    <property type="molecule type" value="Genomic_DNA"/>
</dbReference>
<organism evidence="1 2">
    <name type="scientific">Samsonia erythrinae</name>
    <dbReference type="NCBI Taxonomy" id="160434"/>
    <lineage>
        <taxon>Bacteria</taxon>
        <taxon>Pseudomonadati</taxon>
        <taxon>Pseudomonadota</taxon>
        <taxon>Gammaproteobacteria</taxon>
        <taxon>Enterobacterales</taxon>
        <taxon>Pectobacteriaceae</taxon>
        <taxon>Samsonia</taxon>
    </lineage>
</organism>
<dbReference type="AlphaFoldDB" id="A0A4R3VUA2"/>
<proteinExistence type="predicted"/>